<dbReference type="InterPro" id="IPR036834">
    <property type="entry name" value="Bcl-2-like_sf"/>
</dbReference>
<keyword evidence="3" id="KW-0812">Transmembrane</keyword>
<feature type="domain" description="Bcl-2 Bcl-2 homology region 1-3" evidence="7">
    <location>
        <begin position="138"/>
        <end position="239"/>
    </location>
</feature>
<name>A0A7R8XH60_9CRUS</name>
<dbReference type="InterPro" id="IPR002475">
    <property type="entry name" value="Bcl2-like"/>
</dbReference>
<accession>A0A7R8XH60</accession>
<keyword evidence="9" id="KW-1185">Reference proteome</keyword>
<dbReference type="Gene3D" id="1.10.437.10">
    <property type="entry name" value="Blc2-like"/>
    <property type="match status" value="1"/>
</dbReference>
<keyword evidence="5" id="KW-1133">Transmembrane helix</keyword>
<dbReference type="GO" id="GO:0005741">
    <property type="term" value="C:mitochondrial outer membrane"/>
    <property type="evidence" value="ECO:0007669"/>
    <property type="project" value="TreeGrafter"/>
</dbReference>
<dbReference type="GO" id="GO:0001836">
    <property type="term" value="P:release of cytochrome c from mitochondria"/>
    <property type="evidence" value="ECO:0007669"/>
    <property type="project" value="TreeGrafter"/>
</dbReference>
<dbReference type="SMART" id="SM00337">
    <property type="entry name" value="BCL"/>
    <property type="match status" value="1"/>
</dbReference>
<dbReference type="InterPro" id="IPR046371">
    <property type="entry name" value="Bcl-2_BH1-3"/>
</dbReference>
<dbReference type="CDD" id="cd06845">
    <property type="entry name" value="Bcl-2_like"/>
    <property type="match status" value="1"/>
</dbReference>
<proteinExistence type="inferred from homology"/>
<evidence type="ECO:0000256" key="2">
    <source>
        <dbReference type="ARBA" id="ARBA00009458"/>
    </source>
</evidence>
<evidence type="ECO:0000313" key="9">
    <source>
        <dbReference type="Proteomes" id="UP000677054"/>
    </source>
</evidence>
<evidence type="ECO:0000256" key="6">
    <source>
        <dbReference type="ARBA" id="ARBA00023136"/>
    </source>
</evidence>
<keyword evidence="4" id="KW-0053">Apoptosis</keyword>
<dbReference type="GO" id="GO:0051400">
    <property type="term" value="F:BH domain binding"/>
    <property type="evidence" value="ECO:0007669"/>
    <property type="project" value="TreeGrafter"/>
</dbReference>
<dbReference type="GO" id="GO:0008630">
    <property type="term" value="P:intrinsic apoptotic signaling pathway in response to DNA damage"/>
    <property type="evidence" value="ECO:0007669"/>
    <property type="project" value="TreeGrafter"/>
</dbReference>
<dbReference type="PANTHER" id="PTHR11256">
    <property type="entry name" value="BCL-2 RELATED"/>
    <property type="match status" value="1"/>
</dbReference>
<comment type="similarity">
    <text evidence="2">Belongs to the Bcl-2 family.</text>
</comment>
<organism evidence="8">
    <name type="scientific">Darwinula stevensoni</name>
    <dbReference type="NCBI Taxonomy" id="69355"/>
    <lineage>
        <taxon>Eukaryota</taxon>
        <taxon>Metazoa</taxon>
        <taxon>Ecdysozoa</taxon>
        <taxon>Arthropoda</taxon>
        <taxon>Crustacea</taxon>
        <taxon>Oligostraca</taxon>
        <taxon>Ostracoda</taxon>
        <taxon>Podocopa</taxon>
        <taxon>Podocopida</taxon>
        <taxon>Darwinulocopina</taxon>
        <taxon>Darwinuloidea</taxon>
        <taxon>Darwinulidae</taxon>
        <taxon>Darwinula</taxon>
    </lineage>
</organism>
<evidence type="ECO:0000259" key="7">
    <source>
        <dbReference type="SMART" id="SM00337"/>
    </source>
</evidence>
<dbReference type="EMBL" id="LR900919">
    <property type="protein sequence ID" value="CAD7247275.1"/>
    <property type="molecule type" value="Genomic_DNA"/>
</dbReference>
<evidence type="ECO:0000313" key="8">
    <source>
        <dbReference type="EMBL" id="CAD7247275.1"/>
    </source>
</evidence>
<evidence type="ECO:0000256" key="1">
    <source>
        <dbReference type="ARBA" id="ARBA00004167"/>
    </source>
</evidence>
<gene>
    <name evidence="8" type="ORF">DSTB1V02_LOCUS7109</name>
</gene>
<dbReference type="PROSITE" id="PS50062">
    <property type="entry name" value="BCL2_FAMILY"/>
    <property type="match status" value="1"/>
</dbReference>
<dbReference type="SUPFAM" id="SSF56854">
    <property type="entry name" value="Bcl-2 inhibitors of programmed cell death"/>
    <property type="match status" value="1"/>
</dbReference>
<protein>
    <recommendedName>
        <fullName evidence="7">Bcl-2 Bcl-2 homology region 1-3 domain-containing protein</fullName>
    </recommendedName>
</protein>
<evidence type="ECO:0000256" key="4">
    <source>
        <dbReference type="ARBA" id="ARBA00022703"/>
    </source>
</evidence>
<dbReference type="GO" id="GO:0097192">
    <property type="term" value="P:extrinsic apoptotic signaling pathway in absence of ligand"/>
    <property type="evidence" value="ECO:0007669"/>
    <property type="project" value="TreeGrafter"/>
</dbReference>
<dbReference type="AlphaFoldDB" id="A0A7R8XH60"/>
<dbReference type="GO" id="GO:0042981">
    <property type="term" value="P:regulation of apoptotic process"/>
    <property type="evidence" value="ECO:0007669"/>
    <property type="project" value="InterPro"/>
</dbReference>
<dbReference type="InterPro" id="IPR026298">
    <property type="entry name" value="Bcl-2_fam"/>
</dbReference>
<dbReference type="Pfam" id="PF00452">
    <property type="entry name" value="Bcl-2"/>
    <property type="match status" value="1"/>
</dbReference>
<dbReference type="OrthoDB" id="6021377at2759"/>
<sequence>MDASIARRTSHARFSVSRESVGIQRRFSVSFGEAGQTLSHVTRKLSSTIGWRSLGNREIANQARSLCSQIALLLIQTLPKIASILTYSSPFFIPPPPKYIRWRLKRSGINHRKLGLQRLRSVANLPGGLTLCQVFGALQTIGLELERNHPKLYSSVCRQVCATMTSEKVLRHTLTLLGRELFRGDVTWGKIGSLFAVTGSLAIDCVRQGHVEFLRPLVETVGNVIENEASIWILAQGGWLQHEVVLDIRANRTVNMD</sequence>
<comment type="subcellular location">
    <subcellularLocation>
        <location evidence="1">Membrane</location>
        <topology evidence="1">Single-pass membrane protein</topology>
    </subcellularLocation>
</comment>
<evidence type="ECO:0000256" key="3">
    <source>
        <dbReference type="ARBA" id="ARBA00022692"/>
    </source>
</evidence>
<dbReference type="EMBL" id="CAJPEV010001402">
    <property type="protein sequence ID" value="CAG0892444.1"/>
    <property type="molecule type" value="Genomic_DNA"/>
</dbReference>
<dbReference type="Proteomes" id="UP000677054">
    <property type="component" value="Unassembled WGS sequence"/>
</dbReference>
<keyword evidence="6" id="KW-0472">Membrane</keyword>
<evidence type="ECO:0000256" key="5">
    <source>
        <dbReference type="ARBA" id="ARBA00022989"/>
    </source>
</evidence>
<reference evidence="8" key="1">
    <citation type="submission" date="2020-11" db="EMBL/GenBank/DDBJ databases">
        <authorList>
            <person name="Tran Van P."/>
        </authorList>
    </citation>
    <scope>NUCLEOTIDE SEQUENCE</scope>
</reference>
<dbReference type="PANTHER" id="PTHR11256:SF48">
    <property type="entry name" value="BCL-2-RELATED OVARIAN KILLER PROTEIN"/>
    <property type="match status" value="1"/>
</dbReference>